<evidence type="ECO:0000256" key="3">
    <source>
        <dbReference type="ARBA" id="ARBA00022452"/>
    </source>
</evidence>
<dbReference type="InterPro" id="IPR023997">
    <property type="entry name" value="TonB-dep_OMP_SusC/RagA_CS"/>
</dbReference>
<evidence type="ECO:0000256" key="10">
    <source>
        <dbReference type="SAM" id="SignalP"/>
    </source>
</evidence>
<dbReference type="Gene3D" id="2.40.170.20">
    <property type="entry name" value="TonB-dependent receptor, beta-barrel domain"/>
    <property type="match status" value="1"/>
</dbReference>
<feature type="domain" description="TonB-dependent receptor-like beta-barrel" evidence="11">
    <location>
        <begin position="409"/>
        <end position="993"/>
    </location>
</feature>
<keyword evidence="3 8" id="KW-1134">Transmembrane beta strand</keyword>
<dbReference type="InterPro" id="IPR000531">
    <property type="entry name" value="Beta-barrel_TonB"/>
</dbReference>
<keyword evidence="2 8" id="KW-0813">Transport</keyword>
<keyword evidence="5 9" id="KW-0798">TonB box</keyword>
<dbReference type="InterPro" id="IPR008969">
    <property type="entry name" value="CarboxyPept-like_regulatory"/>
</dbReference>
<dbReference type="Proteomes" id="UP000184109">
    <property type="component" value="Unassembled WGS sequence"/>
</dbReference>
<dbReference type="SUPFAM" id="SSF49464">
    <property type="entry name" value="Carboxypeptidase regulatory domain-like"/>
    <property type="match status" value="1"/>
</dbReference>
<evidence type="ECO:0000256" key="2">
    <source>
        <dbReference type="ARBA" id="ARBA00022448"/>
    </source>
</evidence>
<protein>
    <submittedName>
        <fullName evidence="13">TonB-linked outer membrane protein, SusC/RagA family</fullName>
    </submittedName>
</protein>
<keyword evidence="7 8" id="KW-0998">Cell outer membrane</keyword>
<evidence type="ECO:0000256" key="1">
    <source>
        <dbReference type="ARBA" id="ARBA00004571"/>
    </source>
</evidence>
<dbReference type="SUPFAM" id="SSF56935">
    <property type="entry name" value="Porins"/>
    <property type="match status" value="1"/>
</dbReference>
<keyword evidence="10" id="KW-0732">Signal</keyword>
<evidence type="ECO:0000256" key="6">
    <source>
        <dbReference type="ARBA" id="ARBA00023136"/>
    </source>
</evidence>
<dbReference type="Pfam" id="PF00593">
    <property type="entry name" value="TonB_dep_Rec_b-barrel"/>
    <property type="match status" value="1"/>
</dbReference>
<dbReference type="NCBIfam" id="TIGR04056">
    <property type="entry name" value="OMP_RagA_SusC"/>
    <property type="match status" value="1"/>
</dbReference>
<evidence type="ECO:0000256" key="8">
    <source>
        <dbReference type="PROSITE-ProRule" id="PRU01360"/>
    </source>
</evidence>
<feature type="chain" id="PRO_5012364255" evidence="10">
    <location>
        <begin position="35"/>
        <end position="1030"/>
    </location>
</feature>
<dbReference type="GO" id="GO:0009279">
    <property type="term" value="C:cell outer membrane"/>
    <property type="evidence" value="ECO:0007669"/>
    <property type="project" value="UniProtKB-SubCell"/>
</dbReference>
<evidence type="ECO:0000313" key="14">
    <source>
        <dbReference type="Proteomes" id="UP000184109"/>
    </source>
</evidence>
<dbReference type="Gene3D" id="2.170.130.10">
    <property type="entry name" value="TonB-dependent receptor, plug domain"/>
    <property type="match status" value="1"/>
</dbReference>
<evidence type="ECO:0000256" key="9">
    <source>
        <dbReference type="RuleBase" id="RU003357"/>
    </source>
</evidence>
<dbReference type="AlphaFoldDB" id="A0A1M5UG24"/>
<dbReference type="InterPro" id="IPR012910">
    <property type="entry name" value="Plug_dom"/>
</dbReference>
<dbReference type="PROSITE" id="PS52016">
    <property type="entry name" value="TONB_DEPENDENT_REC_3"/>
    <property type="match status" value="1"/>
</dbReference>
<dbReference type="STRING" id="1195760.SAMN05444281_1244"/>
<dbReference type="InterPro" id="IPR037066">
    <property type="entry name" value="Plug_dom_sf"/>
</dbReference>
<dbReference type="Pfam" id="PF13715">
    <property type="entry name" value="CarbopepD_reg_2"/>
    <property type="match status" value="1"/>
</dbReference>
<comment type="similarity">
    <text evidence="8 9">Belongs to the TonB-dependent receptor family.</text>
</comment>
<reference evidence="14" key="1">
    <citation type="submission" date="2016-11" db="EMBL/GenBank/DDBJ databases">
        <authorList>
            <person name="Varghese N."/>
            <person name="Submissions S."/>
        </authorList>
    </citation>
    <scope>NUCLEOTIDE SEQUENCE [LARGE SCALE GENOMIC DNA]</scope>
    <source>
        <strain evidence="14">DSM 100572</strain>
    </source>
</reference>
<organism evidence="13 14">
    <name type="scientific">Wenyingzhuangia marina</name>
    <dbReference type="NCBI Taxonomy" id="1195760"/>
    <lineage>
        <taxon>Bacteria</taxon>
        <taxon>Pseudomonadati</taxon>
        <taxon>Bacteroidota</taxon>
        <taxon>Flavobacteriia</taxon>
        <taxon>Flavobacteriales</taxon>
        <taxon>Flavobacteriaceae</taxon>
        <taxon>Wenyingzhuangia</taxon>
    </lineage>
</organism>
<dbReference type="InterPro" id="IPR023996">
    <property type="entry name" value="TonB-dep_OMP_SusC/RagA"/>
</dbReference>
<sequence length="1030" mass="113771">MVSVKQLLTKQNKMEKLKLLMIAVVLCFSSTSWAQSKVTGVVTDANDIPVPGANVIIKGTSKGTIADFDGNFEITASNGDVIAVSYVGYTTKEIAYAGQAKLSVKLEQSNTELDEVVIVGYGTVKRKDLTGSVASMDAESIEKTNKVDAISALQGQAPGVVVQRTNNKPGSGGFNIRIRGASTINDNETASQGGFTPGQNPLFIVDGIFVDDISFLNPADISRMDILKDASATAIYGSRGSNGVVLIETKRGKSGALRVDYSNYVGFKQAYHLPSVQDGPGYVEYLKDVVVGNQFASGNLNYRRGDVNLSNWLDAEEMQNVADGVSTDWVDLMLKKGFQTNHTVSLSGGTDKTVYSVGMGYTTDEGSLEGEDFTRYNVRGSLKSDLTKWLNLSVSNHITNAIQNEGSYEGFRSSYRLKPIGRPYNDDGSLRFFPTQKENQVTNPLFEADNITRETKYLQYIGDIALQVKPIEGLTLTTKFSPNIKYTRYGEYRGLYSKSVVGNPANRRAQVNNHNSVSYSWDNILNYKLESGVHAIDFTGVFSRYMQRSEGYYTQVRNFTTDEFTFYNLGAGLDIRDVSSSFEKSTLESYTARVNYSLMDKYLVTLTGRYDGASILAEGNKWAFFPSVAFAWKIMEEDFMKSQDILTNAKLRLSYGQTGNNGAGGGLVPLGSQSLLSSSATNLGDQATPSLYISNLANKDLKWERTSEINVGFDFAFLNNRINGSIDVYNRKNSDIIFRTGIPSVTGFPTILKNIGESTNKGIEVGLNSTNINTGDFKWTTNLNFAANKNTLDRLYGTNADIIFNRQGTNFIHRVGESIGSLYDYEYIGIWQLDEAAEAAVYGQRPGQVKVRDLNNDGSIDADNDRKVIGQVTPKWTGGITNTLNYKDFDFSFFVNISQGNKVKSNFHSNLSFPYDGDPSRLFNAYDVDYWTPTNPINSWYQPGNGGNYQDAIKYKDVSFVKVGYMTLGYKIPSTILDKLKISSLRLYATVQNPFVFTNYDGWDPEGAGRNSWGAAFMSRTFMTGLNLSF</sequence>
<keyword evidence="14" id="KW-1185">Reference proteome</keyword>
<dbReference type="NCBIfam" id="TIGR04057">
    <property type="entry name" value="SusC_RagA_signa"/>
    <property type="match status" value="1"/>
</dbReference>
<gene>
    <name evidence="13" type="ORF">SAMN05444281_1244</name>
</gene>
<feature type="signal peptide" evidence="10">
    <location>
        <begin position="1"/>
        <end position="34"/>
    </location>
</feature>
<accession>A0A1M5UG24</accession>
<evidence type="ECO:0000256" key="7">
    <source>
        <dbReference type="ARBA" id="ARBA00023237"/>
    </source>
</evidence>
<comment type="subcellular location">
    <subcellularLocation>
        <location evidence="1 8">Cell outer membrane</location>
        <topology evidence="1 8">Multi-pass membrane protein</topology>
    </subcellularLocation>
</comment>
<evidence type="ECO:0000256" key="4">
    <source>
        <dbReference type="ARBA" id="ARBA00022692"/>
    </source>
</evidence>
<evidence type="ECO:0000256" key="5">
    <source>
        <dbReference type="ARBA" id="ARBA00023077"/>
    </source>
</evidence>
<evidence type="ECO:0000259" key="12">
    <source>
        <dbReference type="Pfam" id="PF07715"/>
    </source>
</evidence>
<dbReference type="FunFam" id="2.60.40.1120:FF:000003">
    <property type="entry name" value="Outer membrane protein Omp121"/>
    <property type="match status" value="1"/>
</dbReference>
<keyword evidence="4 8" id="KW-0812">Transmembrane</keyword>
<dbReference type="InterPro" id="IPR039426">
    <property type="entry name" value="TonB-dep_rcpt-like"/>
</dbReference>
<dbReference type="InterPro" id="IPR036942">
    <property type="entry name" value="Beta-barrel_TonB_sf"/>
</dbReference>
<dbReference type="Gene3D" id="2.60.40.1120">
    <property type="entry name" value="Carboxypeptidase-like, regulatory domain"/>
    <property type="match status" value="1"/>
</dbReference>
<evidence type="ECO:0000259" key="11">
    <source>
        <dbReference type="Pfam" id="PF00593"/>
    </source>
</evidence>
<proteinExistence type="inferred from homology"/>
<evidence type="ECO:0000313" key="13">
    <source>
        <dbReference type="EMBL" id="SHH61964.1"/>
    </source>
</evidence>
<dbReference type="OrthoDB" id="9768177at2"/>
<keyword evidence="6 8" id="KW-0472">Membrane</keyword>
<dbReference type="EMBL" id="FQXQ01000002">
    <property type="protein sequence ID" value="SHH61964.1"/>
    <property type="molecule type" value="Genomic_DNA"/>
</dbReference>
<feature type="domain" description="TonB-dependent receptor plug" evidence="12">
    <location>
        <begin position="126"/>
        <end position="244"/>
    </location>
</feature>
<dbReference type="Pfam" id="PF07715">
    <property type="entry name" value="Plug"/>
    <property type="match status" value="1"/>
</dbReference>
<name>A0A1M5UG24_9FLAO</name>